<reference evidence="1" key="1">
    <citation type="submission" date="2020-08" db="EMBL/GenBank/DDBJ databases">
        <title>Multicomponent nature underlies the extraordinary mechanical properties of spider dragline silk.</title>
        <authorList>
            <person name="Kono N."/>
            <person name="Nakamura H."/>
            <person name="Mori M."/>
            <person name="Yoshida Y."/>
            <person name="Ohtoshi R."/>
            <person name="Malay A.D."/>
            <person name="Moran D.A.P."/>
            <person name="Tomita M."/>
            <person name="Numata K."/>
            <person name="Arakawa K."/>
        </authorList>
    </citation>
    <scope>NUCLEOTIDE SEQUENCE</scope>
</reference>
<accession>A0A8X6TZE9</accession>
<organism evidence="1 2">
    <name type="scientific">Nephila pilipes</name>
    <name type="common">Giant wood spider</name>
    <name type="synonym">Nephila maculata</name>
    <dbReference type="NCBI Taxonomy" id="299642"/>
    <lineage>
        <taxon>Eukaryota</taxon>
        <taxon>Metazoa</taxon>
        <taxon>Ecdysozoa</taxon>
        <taxon>Arthropoda</taxon>
        <taxon>Chelicerata</taxon>
        <taxon>Arachnida</taxon>
        <taxon>Araneae</taxon>
        <taxon>Araneomorphae</taxon>
        <taxon>Entelegynae</taxon>
        <taxon>Araneoidea</taxon>
        <taxon>Nephilidae</taxon>
        <taxon>Nephila</taxon>
    </lineage>
</organism>
<sequence>MVDVSNINVGAALPQHIGSAMVIALMAHQPDTWLDALPLELLGIWTSYKDDMMASSLELAYGIAGEFFSISLSHANVSEYL</sequence>
<protein>
    <submittedName>
        <fullName evidence="1">Uncharacterized protein</fullName>
    </submittedName>
</protein>
<dbReference type="AlphaFoldDB" id="A0A8X6TZE9"/>
<dbReference type="Proteomes" id="UP000887013">
    <property type="component" value="Unassembled WGS sequence"/>
</dbReference>
<gene>
    <name evidence="1" type="ORF">NPIL_42221</name>
</gene>
<evidence type="ECO:0000313" key="1">
    <source>
        <dbReference type="EMBL" id="GFT63947.1"/>
    </source>
</evidence>
<dbReference type="EMBL" id="BMAW01068347">
    <property type="protein sequence ID" value="GFT63947.1"/>
    <property type="molecule type" value="Genomic_DNA"/>
</dbReference>
<name>A0A8X6TZE9_NEPPI</name>
<proteinExistence type="predicted"/>
<comment type="caution">
    <text evidence="1">The sequence shown here is derived from an EMBL/GenBank/DDBJ whole genome shotgun (WGS) entry which is preliminary data.</text>
</comment>
<keyword evidence="2" id="KW-1185">Reference proteome</keyword>
<evidence type="ECO:0000313" key="2">
    <source>
        <dbReference type="Proteomes" id="UP000887013"/>
    </source>
</evidence>